<evidence type="ECO:0000259" key="1">
    <source>
        <dbReference type="PROSITE" id="PS51184"/>
    </source>
</evidence>
<accession>A0A1R2B3Y6</accession>
<feature type="domain" description="JmjC" evidence="1">
    <location>
        <begin position="112"/>
        <end position="256"/>
    </location>
</feature>
<sequence length="403" mass="46643">MSKRLKKLKKLLQGTIIDIYGEKYSREIFSEFARLHCPCIIVNSMNTWPALELWQPPWIRFMELISFFSKIRVAVSMNSFSGVDQKYVDMTFFEFLNKSSDETFNCYMAQCPLSSNEGLFEELTLSSLLRDIKKPNIISNQTVNIHFWMNIKPVISETHYDSYQNLLCIINGSKVVELIPPSAMLKSYSVISDVHNHTLKRPKAAYEVHLKKGDILYIPEGWWHRVQSSQNTVALSYTWNGIDQQDLAMDLKGELDVYVTRNAIKRMAVKRIDQILKKKVSDAKLDAKILENISAGDSELINELFEEHGVVPILYNAPPTSVRRLLTKMKKYKGLIKFLKSLNAEEGYLVMKKLDECDTEPITEFTNDLYDGSKVFLRMKEILTKHKIFMIRKAVNFVINRIA</sequence>
<dbReference type="Pfam" id="PF13621">
    <property type="entry name" value="Cupin_8"/>
    <property type="match status" value="1"/>
</dbReference>
<dbReference type="SMART" id="SM00558">
    <property type="entry name" value="JmjC"/>
    <property type="match status" value="1"/>
</dbReference>
<dbReference type="OrthoDB" id="288221at2759"/>
<evidence type="ECO:0000313" key="3">
    <source>
        <dbReference type="Proteomes" id="UP000187209"/>
    </source>
</evidence>
<protein>
    <recommendedName>
        <fullName evidence="1">JmjC domain-containing protein</fullName>
    </recommendedName>
</protein>
<evidence type="ECO:0000313" key="2">
    <source>
        <dbReference type="EMBL" id="OMJ71482.1"/>
    </source>
</evidence>
<dbReference type="Proteomes" id="UP000187209">
    <property type="component" value="Unassembled WGS sequence"/>
</dbReference>
<dbReference type="InterPro" id="IPR003347">
    <property type="entry name" value="JmjC_dom"/>
</dbReference>
<dbReference type="SUPFAM" id="SSF51197">
    <property type="entry name" value="Clavaminate synthase-like"/>
    <property type="match status" value="1"/>
</dbReference>
<reference evidence="2 3" key="1">
    <citation type="submission" date="2016-11" db="EMBL/GenBank/DDBJ databases">
        <title>The macronuclear genome of Stentor coeruleus: a giant cell with tiny introns.</title>
        <authorList>
            <person name="Slabodnick M."/>
            <person name="Ruby J.G."/>
            <person name="Reiff S.B."/>
            <person name="Swart E.C."/>
            <person name="Gosai S."/>
            <person name="Prabakaran S."/>
            <person name="Witkowska E."/>
            <person name="Larue G.E."/>
            <person name="Fisher S."/>
            <person name="Freeman R.M."/>
            <person name="Gunawardena J."/>
            <person name="Chu W."/>
            <person name="Stover N.A."/>
            <person name="Gregory B.D."/>
            <person name="Nowacki M."/>
            <person name="Derisi J."/>
            <person name="Roy S.W."/>
            <person name="Marshall W.F."/>
            <person name="Sood P."/>
        </authorList>
    </citation>
    <scope>NUCLEOTIDE SEQUENCE [LARGE SCALE GENOMIC DNA]</scope>
    <source>
        <strain evidence="2">WM001</strain>
    </source>
</reference>
<proteinExistence type="predicted"/>
<keyword evidence="3" id="KW-1185">Reference proteome</keyword>
<gene>
    <name evidence="2" type="ORF">SteCoe_30288</name>
</gene>
<dbReference type="PROSITE" id="PS51184">
    <property type="entry name" value="JMJC"/>
    <property type="match status" value="1"/>
</dbReference>
<dbReference type="PANTHER" id="PTHR12461">
    <property type="entry name" value="HYPOXIA-INDUCIBLE FACTOR 1 ALPHA INHIBITOR-RELATED"/>
    <property type="match status" value="1"/>
</dbReference>
<organism evidence="2 3">
    <name type="scientific">Stentor coeruleus</name>
    <dbReference type="NCBI Taxonomy" id="5963"/>
    <lineage>
        <taxon>Eukaryota</taxon>
        <taxon>Sar</taxon>
        <taxon>Alveolata</taxon>
        <taxon>Ciliophora</taxon>
        <taxon>Postciliodesmatophora</taxon>
        <taxon>Heterotrichea</taxon>
        <taxon>Heterotrichida</taxon>
        <taxon>Stentoridae</taxon>
        <taxon>Stentor</taxon>
    </lineage>
</organism>
<dbReference type="PANTHER" id="PTHR12461:SF102">
    <property type="entry name" value="LYSINE-SPECIFIC DEMETHYLASE JMJ31"/>
    <property type="match status" value="1"/>
</dbReference>
<dbReference type="InterPro" id="IPR041667">
    <property type="entry name" value="Cupin_8"/>
</dbReference>
<comment type="caution">
    <text evidence="2">The sequence shown here is derived from an EMBL/GenBank/DDBJ whole genome shotgun (WGS) entry which is preliminary data.</text>
</comment>
<dbReference type="AlphaFoldDB" id="A0A1R2B3Y6"/>
<dbReference type="Gene3D" id="2.60.120.650">
    <property type="entry name" value="Cupin"/>
    <property type="match status" value="1"/>
</dbReference>
<name>A0A1R2B3Y6_9CILI</name>
<dbReference type="EMBL" id="MPUH01000985">
    <property type="protein sequence ID" value="OMJ71482.1"/>
    <property type="molecule type" value="Genomic_DNA"/>
</dbReference>